<dbReference type="HOGENOM" id="CLU_131305_0_0_2"/>
<proteinExistence type="predicted"/>
<dbReference type="AlphaFoldDB" id="L0K234"/>
<dbReference type="OrthoDB" id="155703at2157"/>
<name>L0K234_9EURY</name>
<dbReference type="GeneID" id="14403718"/>
<sequence length="119" mass="13570">MDRTETFEVLASADRQLVLHELVRRNGTSSVEQLSQSVAARRHQLAPEDLDEQAIERARFRLTRTHLPKLAERDVIHLDWDEDAVALADGKNAARVFGLSEELECFPPDDALEHPSRSW</sequence>
<dbReference type="RefSeq" id="WP_015322505.1">
    <property type="nucleotide sequence ID" value="NC_019974.1"/>
</dbReference>
<protein>
    <recommendedName>
        <fullName evidence="1">DUF7344 domain-containing protein</fullName>
    </recommendedName>
</protein>
<dbReference type="EMBL" id="CP003929">
    <property type="protein sequence ID" value="AGB39066.1"/>
    <property type="molecule type" value="Genomic_DNA"/>
</dbReference>
<keyword evidence="3" id="KW-1185">Reference proteome</keyword>
<organism evidence="2 3">
    <name type="scientific">Natronococcus occultus SP4</name>
    <dbReference type="NCBI Taxonomy" id="694430"/>
    <lineage>
        <taxon>Archaea</taxon>
        <taxon>Methanobacteriati</taxon>
        <taxon>Methanobacteriota</taxon>
        <taxon>Stenosarchaea group</taxon>
        <taxon>Halobacteria</taxon>
        <taxon>Halobacteriales</taxon>
        <taxon>Natrialbaceae</taxon>
        <taxon>Natronococcus</taxon>
    </lineage>
</organism>
<evidence type="ECO:0000259" key="1">
    <source>
        <dbReference type="Pfam" id="PF24035"/>
    </source>
</evidence>
<dbReference type="KEGG" id="nou:Natoc_3331"/>
<reference evidence="2 3" key="1">
    <citation type="submission" date="2012-11" db="EMBL/GenBank/DDBJ databases">
        <title>FINISHED of Natronococcus occultus SP4, DSM 3396.</title>
        <authorList>
            <consortium name="DOE Joint Genome Institute"/>
            <person name="Eisen J."/>
            <person name="Huntemann M."/>
            <person name="Wei C.-L."/>
            <person name="Han J."/>
            <person name="Detter J.C."/>
            <person name="Han C."/>
            <person name="Tapia R."/>
            <person name="Chen A."/>
            <person name="Kyrpides N."/>
            <person name="Mavromatis K."/>
            <person name="Markowitz V."/>
            <person name="Szeto E."/>
            <person name="Ivanova N."/>
            <person name="Mikhailova N."/>
            <person name="Ovchinnikova G."/>
            <person name="Pagani I."/>
            <person name="Pati A."/>
            <person name="Goodwin L."/>
            <person name="Nordberg H.P."/>
            <person name="Cantor M.N."/>
            <person name="Hua S.X."/>
            <person name="Woyke T."/>
            <person name="Eisen J."/>
            <person name="Klenk H.-P."/>
            <person name="Klenk H.-P."/>
        </authorList>
    </citation>
    <scope>NUCLEOTIDE SEQUENCE [LARGE SCALE GENOMIC DNA]</scope>
    <source>
        <strain evidence="2 3">SP4</strain>
    </source>
</reference>
<dbReference type="InterPro" id="IPR055768">
    <property type="entry name" value="DUF7344"/>
</dbReference>
<dbReference type="Proteomes" id="UP000010878">
    <property type="component" value="Chromosome"/>
</dbReference>
<evidence type="ECO:0000313" key="2">
    <source>
        <dbReference type="EMBL" id="AGB39066.1"/>
    </source>
</evidence>
<dbReference type="eggNOG" id="arCOG03828">
    <property type="taxonomic scope" value="Archaea"/>
</dbReference>
<dbReference type="Pfam" id="PF24035">
    <property type="entry name" value="DUF7344"/>
    <property type="match status" value="1"/>
</dbReference>
<gene>
    <name evidence="2" type="ORF">Natoc_3331</name>
</gene>
<evidence type="ECO:0000313" key="3">
    <source>
        <dbReference type="Proteomes" id="UP000010878"/>
    </source>
</evidence>
<feature type="domain" description="DUF7344" evidence="1">
    <location>
        <begin position="7"/>
        <end position="85"/>
    </location>
</feature>
<accession>L0K234</accession>